<dbReference type="AlphaFoldDB" id="A0A1G8HB77"/>
<reference evidence="2 3" key="1">
    <citation type="submission" date="2016-10" db="EMBL/GenBank/DDBJ databases">
        <authorList>
            <person name="de Groot N.N."/>
        </authorList>
    </citation>
    <scope>NUCLEOTIDE SEQUENCE [LARGE SCALE GENOMIC DNA]</scope>
    <source>
        <strain evidence="3">P4B,CCM 7963,CECT 7998,DSM 25260,IBRC-M 10614,KCTC 13821</strain>
    </source>
</reference>
<evidence type="ECO:0000313" key="3">
    <source>
        <dbReference type="Proteomes" id="UP000199017"/>
    </source>
</evidence>
<evidence type="ECO:0000313" key="2">
    <source>
        <dbReference type="EMBL" id="SDI03924.1"/>
    </source>
</evidence>
<feature type="transmembrane region" description="Helical" evidence="1">
    <location>
        <begin position="24"/>
        <end position="48"/>
    </location>
</feature>
<accession>A0A1G8HB77</accession>
<dbReference type="RefSeq" id="WP_342750476.1">
    <property type="nucleotide sequence ID" value="NZ_FNDU01000004.1"/>
</dbReference>
<dbReference type="EMBL" id="FNDU01000004">
    <property type="protein sequence ID" value="SDI03924.1"/>
    <property type="molecule type" value="Genomic_DNA"/>
</dbReference>
<proteinExistence type="predicted"/>
<name>A0A1G8HB77_9BACI</name>
<evidence type="ECO:0000256" key="1">
    <source>
        <dbReference type="SAM" id="Phobius"/>
    </source>
</evidence>
<keyword evidence="1" id="KW-1133">Transmembrane helix</keyword>
<keyword evidence="1" id="KW-0472">Membrane</keyword>
<dbReference type="STRING" id="930129.SAMN05216352_104187"/>
<organism evidence="2 3">
    <name type="scientific">Alteribacillus bidgolensis</name>
    <dbReference type="NCBI Taxonomy" id="930129"/>
    <lineage>
        <taxon>Bacteria</taxon>
        <taxon>Bacillati</taxon>
        <taxon>Bacillota</taxon>
        <taxon>Bacilli</taxon>
        <taxon>Bacillales</taxon>
        <taxon>Bacillaceae</taxon>
        <taxon>Alteribacillus</taxon>
    </lineage>
</organism>
<keyword evidence="1" id="KW-0812">Transmembrane</keyword>
<dbReference type="Proteomes" id="UP000199017">
    <property type="component" value="Unassembled WGS sequence"/>
</dbReference>
<sequence>MSNHLYNKTGILSRFLLRQDRVRFTVWLLSLSVFTFLIAQSFTSLYPAERDRQALMKRC</sequence>
<gene>
    <name evidence="2" type="ORF">SAMN05216352_104187</name>
</gene>
<protein>
    <submittedName>
        <fullName evidence="2">ABC-2 type transport system permease protein</fullName>
    </submittedName>
</protein>
<keyword evidence="3" id="KW-1185">Reference proteome</keyword>